<dbReference type="EC" id="2.4.1.207" evidence="6"/>
<dbReference type="PROSITE" id="PS51762">
    <property type="entry name" value="GH16_2"/>
    <property type="match status" value="1"/>
</dbReference>
<dbReference type="PANTHER" id="PTHR31062">
    <property type="entry name" value="XYLOGLUCAN ENDOTRANSGLUCOSYLASE/HYDROLASE PROTEIN 8-RELATED"/>
    <property type="match status" value="1"/>
</dbReference>
<keyword evidence="1 6" id="KW-0808">Transferase</keyword>
<protein>
    <recommendedName>
        <fullName evidence="6">Xyloglucan endotransglucosylase/hydrolase</fullName>
        <ecNumber evidence="6">2.4.1.207</ecNumber>
    </recommendedName>
</protein>
<dbReference type="Gene3D" id="2.60.120.200">
    <property type="match status" value="1"/>
</dbReference>
<dbReference type="Pfam" id="PF00722">
    <property type="entry name" value="Glyco_hydro_16"/>
    <property type="match status" value="1"/>
</dbReference>
<dbReference type="InterPro" id="IPR010713">
    <property type="entry name" value="XET_C"/>
</dbReference>
<dbReference type="InterPro" id="IPR000757">
    <property type="entry name" value="Beta-glucanase-like"/>
</dbReference>
<keyword evidence="9" id="KW-1185">Reference proteome</keyword>
<comment type="function">
    <text evidence="6">Catalyzes xyloglucan endohydrolysis (XEH) and/or endotransglycosylation (XET). Cleaves and religates xyloglucan polymers, an essential constituent of the primary cell wall, and thereby participates in cell wall construction of growing tissues.</text>
</comment>
<dbReference type="CDD" id="cd02176">
    <property type="entry name" value="GH16_XET"/>
    <property type="match status" value="1"/>
</dbReference>
<dbReference type="GO" id="GO:0048046">
    <property type="term" value="C:apoplast"/>
    <property type="evidence" value="ECO:0007669"/>
    <property type="project" value="UniProtKB-SubCell"/>
</dbReference>
<evidence type="ECO:0000256" key="3">
    <source>
        <dbReference type="ARBA" id="ARBA00023157"/>
    </source>
</evidence>
<dbReference type="InterPro" id="IPR016455">
    <property type="entry name" value="XTH"/>
</dbReference>
<evidence type="ECO:0000256" key="2">
    <source>
        <dbReference type="ARBA" id="ARBA00022801"/>
    </source>
</evidence>
<dbReference type="GO" id="GO:0004553">
    <property type="term" value="F:hydrolase activity, hydrolyzing O-glycosyl compounds"/>
    <property type="evidence" value="ECO:0007669"/>
    <property type="project" value="InterPro"/>
</dbReference>
<dbReference type="GO" id="GO:0010411">
    <property type="term" value="P:xyloglucan metabolic process"/>
    <property type="evidence" value="ECO:0007669"/>
    <property type="project" value="InterPro"/>
</dbReference>
<comment type="caution">
    <text evidence="8">The sequence shown here is derived from an EMBL/GenBank/DDBJ whole genome shotgun (WGS) entry which is preliminary data.</text>
</comment>
<keyword evidence="4 6" id="KW-0326">Glycosidase</keyword>
<comment type="subcellular location">
    <subcellularLocation>
        <location evidence="6">Secreted</location>
        <location evidence="6">Cell wall</location>
    </subcellularLocation>
    <subcellularLocation>
        <location evidence="6">Secreted</location>
        <location evidence="6">Extracellular space</location>
        <location evidence="6">Apoplast</location>
    </subcellularLocation>
</comment>
<evidence type="ECO:0000256" key="6">
    <source>
        <dbReference type="RuleBase" id="RU361120"/>
    </source>
</evidence>
<keyword evidence="6" id="KW-0961">Cell wall biogenesis/degradation</keyword>
<evidence type="ECO:0000259" key="7">
    <source>
        <dbReference type="PROSITE" id="PS51762"/>
    </source>
</evidence>
<reference evidence="8 9" key="1">
    <citation type="journal article" date="2022" name="Nat. Plants">
        <title>Genomes of leafy and leafless Platanthera orchids illuminate the evolution of mycoheterotrophy.</title>
        <authorList>
            <person name="Li M.H."/>
            <person name="Liu K.W."/>
            <person name="Li Z."/>
            <person name="Lu H.C."/>
            <person name="Ye Q.L."/>
            <person name="Zhang D."/>
            <person name="Wang J.Y."/>
            <person name="Li Y.F."/>
            <person name="Zhong Z.M."/>
            <person name="Liu X."/>
            <person name="Yu X."/>
            <person name="Liu D.K."/>
            <person name="Tu X.D."/>
            <person name="Liu B."/>
            <person name="Hao Y."/>
            <person name="Liao X.Y."/>
            <person name="Jiang Y.T."/>
            <person name="Sun W.H."/>
            <person name="Chen J."/>
            <person name="Chen Y.Q."/>
            <person name="Ai Y."/>
            <person name="Zhai J.W."/>
            <person name="Wu S.S."/>
            <person name="Zhou Z."/>
            <person name="Hsiao Y.Y."/>
            <person name="Wu W.L."/>
            <person name="Chen Y.Y."/>
            <person name="Lin Y.F."/>
            <person name="Hsu J.L."/>
            <person name="Li C.Y."/>
            <person name="Wang Z.W."/>
            <person name="Zhao X."/>
            <person name="Zhong W.Y."/>
            <person name="Ma X.K."/>
            <person name="Ma L."/>
            <person name="Huang J."/>
            <person name="Chen G.Z."/>
            <person name="Huang M.Z."/>
            <person name="Huang L."/>
            <person name="Peng D.H."/>
            <person name="Luo Y.B."/>
            <person name="Zou S.Q."/>
            <person name="Chen S.P."/>
            <person name="Lan S."/>
            <person name="Tsai W.C."/>
            <person name="Van de Peer Y."/>
            <person name="Liu Z.J."/>
        </authorList>
    </citation>
    <scope>NUCLEOTIDE SEQUENCE [LARGE SCALE GENOMIC DNA]</scope>
    <source>
        <strain evidence="8">Lor287</strain>
    </source>
</reference>
<accession>A0AAP0FYQ1</accession>
<keyword evidence="6" id="KW-0134">Cell wall</keyword>
<dbReference type="InterPro" id="IPR013320">
    <property type="entry name" value="ConA-like_dom_sf"/>
</dbReference>
<dbReference type="EMBL" id="JBBWWQ010000016">
    <property type="protein sequence ID" value="KAK8926053.1"/>
    <property type="molecule type" value="Genomic_DNA"/>
</dbReference>
<feature type="active site" description="Proton donor" evidence="5">
    <location>
        <position position="118"/>
    </location>
</feature>
<evidence type="ECO:0000313" key="9">
    <source>
        <dbReference type="Proteomes" id="UP001418222"/>
    </source>
</evidence>
<dbReference type="GO" id="GO:0042546">
    <property type="term" value="P:cell wall biogenesis"/>
    <property type="evidence" value="ECO:0007669"/>
    <property type="project" value="InterPro"/>
</dbReference>
<feature type="domain" description="GH16" evidence="7">
    <location>
        <begin position="14"/>
        <end position="228"/>
    </location>
</feature>
<gene>
    <name evidence="8" type="primary">XTH33</name>
    <name evidence="8" type="ORF">KSP39_PZI018315</name>
</gene>
<name>A0AAP0FYQ1_9ASPA</name>
<evidence type="ECO:0000256" key="4">
    <source>
        <dbReference type="ARBA" id="ARBA00023295"/>
    </source>
</evidence>
<keyword evidence="2 6" id="KW-0378">Hydrolase</keyword>
<evidence type="ECO:0000256" key="5">
    <source>
        <dbReference type="PIRSR" id="PIRSR005604-1"/>
    </source>
</evidence>
<proteinExistence type="inferred from homology"/>
<keyword evidence="3" id="KW-1015">Disulfide bond</keyword>
<dbReference type="Proteomes" id="UP001418222">
    <property type="component" value="Unassembled WGS sequence"/>
</dbReference>
<dbReference type="GO" id="GO:0071555">
    <property type="term" value="P:cell wall organization"/>
    <property type="evidence" value="ECO:0007669"/>
    <property type="project" value="UniProtKB-KW"/>
</dbReference>
<dbReference type="PIRSF" id="PIRSF005604">
    <property type="entry name" value="XET"/>
    <property type="match status" value="1"/>
</dbReference>
<dbReference type="InterPro" id="IPR044791">
    <property type="entry name" value="Beta-glucanase/XTH"/>
</dbReference>
<comment type="similarity">
    <text evidence="6">Belongs to the glycosyl hydrolase 16 family.</text>
</comment>
<comment type="PTM">
    <text evidence="6">Contains at least one intrachain disulfide bond essential for its enzymatic activity.</text>
</comment>
<organism evidence="8 9">
    <name type="scientific">Platanthera zijinensis</name>
    <dbReference type="NCBI Taxonomy" id="2320716"/>
    <lineage>
        <taxon>Eukaryota</taxon>
        <taxon>Viridiplantae</taxon>
        <taxon>Streptophyta</taxon>
        <taxon>Embryophyta</taxon>
        <taxon>Tracheophyta</taxon>
        <taxon>Spermatophyta</taxon>
        <taxon>Magnoliopsida</taxon>
        <taxon>Liliopsida</taxon>
        <taxon>Asparagales</taxon>
        <taxon>Orchidaceae</taxon>
        <taxon>Orchidoideae</taxon>
        <taxon>Orchideae</taxon>
        <taxon>Orchidinae</taxon>
        <taxon>Platanthera</taxon>
    </lineage>
</organism>
<dbReference type="GO" id="GO:0016762">
    <property type="term" value="F:xyloglucan:xyloglucosyl transferase activity"/>
    <property type="evidence" value="ECO:0007669"/>
    <property type="project" value="UniProtKB-EC"/>
</dbReference>
<keyword evidence="6" id="KW-0964">Secreted</keyword>
<dbReference type="AlphaFoldDB" id="A0AAP0FYQ1"/>
<dbReference type="Pfam" id="PF06955">
    <property type="entry name" value="XET_C"/>
    <property type="match status" value="1"/>
</dbReference>
<keyword evidence="6" id="KW-0052">Apoplast</keyword>
<sequence>MAVLVSFVAAVRPLSHGLTPPPPGTEKLTALFPHVAFDGEFSEFYGGENVRRVDNGSAVNLVLDKLSGCGIRSKSMFYHGFFSAAVKLPSGFTAGVVLAFYMSNNQVFPKNHDEIDFELLGHEKQKEWVLQTNIYADGVVGTGREEKFYLWFDPAEDFHEYSILWNDHHIAFLVDNIPIREVNHSEAMRAYPSKPMSVHSTIWDGSDWATRGGKKPINYEYAPFVATLRDFELRGCASNGSEPSPSCYGGTGSHEGLLDPVDGREFATLSEEQRSGLAWARNGFMFYSYCDDAKRFTVMPPECSVRG</sequence>
<evidence type="ECO:0000313" key="8">
    <source>
        <dbReference type="EMBL" id="KAK8926053.1"/>
    </source>
</evidence>
<evidence type="ECO:0000256" key="1">
    <source>
        <dbReference type="ARBA" id="ARBA00022679"/>
    </source>
</evidence>
<dbReference type="SUPFAM" id="SSF49899">
    <property type="entry name" value="Concanavalin A-like lectins/glucanases"/>
    <property type="match status" value="1"/>
</dbReference>
<feature type="active site" description="Nucleophile" evidence="5">
    <location>
        <position position="114"/>
    </location>
</feature>